<organism evidence="2 3">
    <name type="scientific">Phascolarctos cinereus</name>
    <name type="common">Koala</name>
    <dbReference type="NCBI Taxonomy" id="38626"/>
    <lineage>
        <taxon>Eukaryota</taxon>
        <taxon>Metazoa</taxon>
        <taxon>Chordata</taxon>
        <taxon>Craniata</taxon>
        <taxon>Vertebrata</taxon>
        <taxon>Euteleostomi</taxon>
        <taxon>Mammalia</taxon>
        <taxon>Metatheria</taxon>
        <taxon>Diprotodontia</taxon>
        <taxon>Phascolarctidae</taxon>
        <taxon>Phascolarctos</taxon>
    </lineage>
</organism>
<gene>
    <name evidence="3 4" type="primary">LOC110194865</name>
</gene>
<dbReference type="GeneID" id="110194865"/>
<name>A0A6P5IVZ4_PHACI</name>
<dbReference type="KEGG" id="pcw:110194865"/>
<protein>
    <submittedName>
        <fullName evidence="3 4">Uncharacterized protein LOC110194865</fullName>
    </submittedName>
</protein>
<proteinExistence type="predicted"/>
<dbReference type="AlphaFoldDB" id="A0A6P5IVZ4"/>
<evidence type="ECO:0000313" key="2">
    <source>
        <dbReference type="Proteomes" id="UP000515140"/>
    </source>
</evidence>
<reference evidence="3 4" key="1">
    <citation type="submission" date="2025-04" db="UniProtKB">
        <authorList>
            <consortium name="RefSeq"/>
        </authorList>
    </citation>
    <scope>IDENTIFICATION</scope>
    <source>
        <tissue evidence="3 4">Spleen</tissue>
    </source>
</reference>
<evidence type="ECO:0000313" key="3">
    <source>
        <dbReference type="RefSeq" id="XP_020823116.1"/>
    </source>
</evidence>
<dbReference type="RefSeq" id="XP_020823116.1">
    <property type="nucleotide sequence ID" value="XM_020967457.1"/>
</dbReference>
<feature type="region of interest" description="Disordered" evidence="1">
    <location>
        <begin position="181"/>
        <end position="212"/>
    </location>
</feature>
<keyword evidence="2" id="KW-1185">Reference proteome</keyword>
<evidence type="ECO:0000256" key="1">
    <source>
        <dbReference type="SAM" id="MobiDB-lite"/>
    </source>
</evidence>
<sequence length="212" mass="24172">MYSFGYLPSQGAQPQFLAYTYMPGSMVSAPIQTHNFSSQPLALFTGDQTRYRDLAAQFYTLGSYYYPYQHPVWSLEHMNPTLYYLSCGGGGSYTQSNPRLVRQSQELWSEGSFFSGELRWGRLSRSWSPIKELPGFVQDDLLRVYGTYPHTEVFITYHDGEFLVQGKPRVGQQEYRVERRVVRDTPIPLSSEAGAEASRGDDEAENNRGNQS</sequence>
<accession>A0A6P5IVZ4</accession>
<evidence type="ECO:0000313" key="4">
    <source>
        <dbReference type="RefSeq" id="XP_020823122.1"/>
    </source>
</evidence>
<dbReference type="RefSeq" id="XP_020823122.1">
    <property type="nucleotide sequence ID" value="XM_020967463.1"/>
</dbReference>
<dbReference type="Proteomes" id="UP000515140">
    <property type="component" value="Unplaced"/>
</dbReference>